<gene>
    <name evidence="1" type="ORF">ACFQVD_03660</name>
</gene>
<name>A0ABW2SSD3_9ACTN</name>
<evidence type="ECO:0008006" key="3">
    <source>
        <dbReference type="Google" id="ProtNLM"/>
    </source>
</evidence>
<accession>A0ABW2SSD3</accession>
<evidence type="ECO:0000313" key="1">
    <source>
        <dbReference type="EMBL" id="MFC7599205.1"/>
    </source>
</evidence>
<evidence type="ECO:0000313" key="2">
    <source>
        <dbReference type="Proteomes" id="UP001596514"/>
    </source>
</evidence>
<reference evidence="2" key="1">
    <citation type="journal article" date="2019" name="Int. J. Syst. Evol. Microbiol.">
        <title>The Global Catalogue of Microorganisms (GCM) 10K type strain sequencing project: providing services to taxonomists for standard genome sequencing and annotation.</title>
        <authorList>
            <consortium name="The Broad Institute Genomics Platform"/>
            <consortium name="The Broad Institute Genome Sequencing Center for Infectious Disease"/>
            <person name="Wu L."/>
            <person name="Ma J."/>
        </authorList>
    </citation>
    <scope>NUCLEOTIDE SEQUENCE [LARGE SCALE GENOMIC DNA]</scope>
    <source>
        <strain evidence="2">JCM 10083</strain>
    </source>
</reference>
<keyword evidence="2" id="KW-1185">Reference proteome</keyword>
<organism evidence="1 2">
    <name type="scientific">Streptosporangium amethystogenes subsp. fukuiense</name>
    <dbReference type="NCBI Taxonomy" id="698418"/>
    <lineage>
        <taxon>Bacteria</taxon>
        <taxon>Bacillati</taxon>
        <taxon>Actinomycetota</taxon>
        <taxon>Actinomycetes</taxon>
        <taxon>Streptosporangiales</taxon>
        <taxon>Streptosporangiaceae</taxon>
        <taxon>Streptosporangium</taxon>
    </lineage>
</organism>
<comment type="caution">
    <text evidence="1">The sequence shown here is derived from an EMBL/GenBank/DDBJ whole genome shotgun (WGS) entry which is preliminary data.</text>
</comment>
<dbReference type="RefSeq" id="WP_343977558.1">
    <property type="nucleotide sequence ID" value="NZ_BAAAGK010000155.1"/>
</dbReference>
<proteinExistence type="predicted"/>
<dbReference type="EMBL" id="JBHTEE010000001">
    <property type="protein sequence ID" value="MFC7599205.1"/>
    <property type="molecule type" value="Genomic_DNA"/>
</dbReference>
<dbReference type="Proteomes" id="UP001596514">
    <property type="component" value="Unassembled WGS sequence"/>
</dbReference>
<sequence length="52" mass="5695">MRDDGSRSNIFVDLGGLSLEMLGEIEDHSLRRALEPLFLETAEPTAGFTSSI</sequence>
<protein>
    <recommendedName>
        <fullName evidence="3">FXSXX-COOH protein</fullName>
    </recommendedName>
</protein>